<protein>
    <submittedName>
        <fullName evidence="2">Uncharacterized protein</fullName>
    </submittedName>
</protein>
<evidence type="ECO:0000313" key="3">
    <source>
        <dbReference type="EMBL" id="MDB7934078.1"/>
    </source>
</evidence>
<dbReference type="InterPro" id="IPR055635">
    <property type="entry name" value="DUF7211"/>
</dbReference>
<organism evidence="2 4">
    <name type="scientific">Flavonifractor plautii</name>
    <name type="common">Fusobacterium plautii</name>
    <dbReference type="NCBI Taxonomy" id="292800"/>
    <lineage>
        <taxon>Bacteria</taxon>
        <taxon>Bacillati</taxon>
        <taxon>Bacillota</taxon>
        <taxon>Clostridia</taxon>
        <taxon>Eubacteriales</taxon>
        <taxon>Oscillospiraceae</taxon>
        <taxon>Flavonifractor</taxon>
    </lineage>
</organism>
<gene>
    <name evidence="2" type="ORF">PND83_21570</name>
    <name evidence="3" type="ORF">PNE06_13430</name>
</gene>
<dbReference type="RefSeq" id="WP_024723671.1">
    <property type="nucleotide sequence ID" value="NZ_JADMSX010000014.1"/>
</dbReference>
<reference evidence="2" key="1">
    <citation type="submission" date="2023-01" db="EMBL/GenBank/DDBJ databases">
        <title>Human gut microbiome strain richness.</title>
        <authorList>
            <person name="Chen-Liaw A."/>
        </authorList>
    </citation>
    <scope>NUCLEOTIDE SEQUENCE</scope>
    <source>
        <strain evidence="3">1001287st1_F4_1001285I_161205</strain>
        <strain evidence="2">2225st1_A6_2225SCRN_200828</strain>
    </source>
</reference>
<comment type="caution">
    <text evidence="2">The sequence shown here is derived from an EMBL/GenBank/DDBJ whole genome shotgun (WGS) entry which is preliminary data.</text>
</comment>
<accession>A0AAW6C7I6</accession>
<feature type="compositionally biased region" description="Basic and acidic residues" evidence="1">
    <location>
        <begin position="98"/>
        <end position="108"/>
    </location>
</feature>
<dbReference type="EMBL" id="JAQLWV010000019">
    <property type="protein sequence ID" value="MDB7934078.1"/>
    <property type="molecule type" value="Genomic_DNA"/>
</dbReference>
<dbReference type="Proteomes" id="UP001211006">
    <property type="component" value="Unassembled WGS sequence"/>
</dbReference>
<feature type="region of interest" description="Disordered" evidence="1">
    <location>
        <begin position="22"/>
        <end position="108"/>
    </location>
</feature>
<dbReference type="EMBL" id="JAQLWO010000038">
    <property type="protein sequence ID" value="MDB7908576.1"/>
    <property type="molecule type" value="Genomic_DNA"/>
</dbReference>
<dbReference type="Proteomes" id="UP001211173">
    <property type="component" value="Unassembled WGS sequence"/>
</dbReference>
<evidence type="ECO:0000313" key="2">
    <source>
        <dbReference type="EMBL" id="MDB7908576.1"/>
    </source>
</evidence>
<evidence type="ECO:0000256" key="1">
    <source>
        <dbReference type="SAM" id="MobiDB-lite"/>
    </source>
</evidence>
<feature type="compositionally biased region" description="Basic and acidic residues" evidence="1">
    <location>
        <begin position="82"/>
        <end position="91"/>
    </location>
</feature>
<sequence>MEHDALLHYGIKGMKWGVRRYQNKDGSLTPKGEARYDRDKRENAAKKKENRIDLSQPDPKRWAKEDLERTKRTVDASANLAKELKKLDESTTSKPTPKRMDLSKMSDKEMRDQINRELLERQYNQLFAEVPAAQVSKGREALKTTLEVAGSVLAIGSSALGIALAIKELKG</sequence>
<dbReference type="Pfam" id="PF23847">
    <property type="entry name" value="DUF7211"/>
    <property type="match status" value="1"/>
</dbReference>
<proteinExistence type="predicted"/>
<feature type="compositionally biased region" description="Basic and acidic residues" evidence="1">
    <location>
        <begin position="32"/>
        <end position="74"/>
    </location>
</feature>
<dbReference type="AlphaFoldDB" id="A0AAW6C7I6"/>
<name>A0AAW6C7I6_FLAPL</name>
<evidence type="ECO:0000313" key="4">
    <source>
        <dbReference type="Proteomes" id="UP001211006"/>
    </source>
</evidence>